<reference evidence="9 10" key="1">
    <citation type="submission" date="2020-08" db="EMBL/GenBank/DDBJ databases">
        <title>Sequencing the genomes of 1000 actinobacteria strains.</title>
        <authorList>
            <person name="Klenk H.-P."/>
        </authorList>
    </citation>
    <scope>NUCLEOTIDE SEQUENCE [LARGE SCALE GENOMIC DNA]</scope>
    <source>
        <strain evidence="9 10">DSM 44551</strain>
    </source>
</reference>
<organism evidence="9 10">
    <name type="scientific">Nocardiopsis composta</name>
    <dbReference type="NCBI Taxonomy" id="157465"/>
    <lineage>
        <taxon>Bacteria</taxon>
        <taxon>Bacillati</taxon>
        <taxon>Actinomycetota</taxon>
        <taxon>Actinomycetes</taxon>
        <taxon>Streptosporangiales</taxon>
        <taxon>Nocardiopsidaceae</taxon>
        <taxon>Nocardiopsis</taxon>
    </lineage>
</organism>
<gene>
    <name evidence="9" type="ORF">HDA36_000430</name>
</gene>
<evidence type="ECO:0000256" key="7">
    <source>
        <dbReference type="RuleBase" id="RU000461"/>
    </source>
</evidence>
<keyword evidence="2 7" id="KW-0349">Heme</keyword>
<evidence type="ECO:0000256" key="4">
    <source>
        <dbReference type="ARBA" id="ARBA00023002"/>
    </source>
</evidence>
<evidence type="ECO:0000256" key="5">
    <source>
        <dbReference type="ARBA" id="ARBA00023004"/>
    </source>
</evidence>
<proteinExistence type="inferred from homology"/>
<keyword evidence="3 7" id="KW-0479">Metal-binding</keyword>
<accession>A0A7W8VBI0</accession>
<keyword evidence="6 7" id="KW-0503">Monooxygenase</keyword>
<dbReference type="GO" id="GO:0020037">
    <property type="term" value="F:heme binding"/>
    <property type="evidence" value="ECO:0007669"/>
    <property type="project" value="InterPro"/>
</dbReference>
<sequence>MTDQDRAAPPEDLPLFDGPEFKADSPARFAELRRKAPVHRARFADGFTGWVVVDPAVAREALTHPGLMKDPVRAGLVSRQEYSRDALFSGNMLTADPPDHTRLRKLVAGAFTPRSAVRLRPRIQEICDELLDGIAPLGEADLVESYTRVLPMTVISELLGVPEERRADFQHWSNQGLGNIPGADSAEGMVLLRRYLAELLEEKRRDPDDALLSALSRVRDEDDGRLSDDELLGTSVLLVIAGHETTVNLLGNALDALLRDPAQADLLRADPDLLPGAVEEFLRHDAPVEFTPGRFAAEDVRLGGELIRRGDVVTVALGSANHGASPGDGAVLDVTRRDARHLSFGHGIHYCLGAPLARAEGEIGLRSVLERLPDMELAAPQQPTPRLPAGIMRGPTSLPVRFTPR</sequence>
<feature type="region of interest" description="Disordered" evidence="8">
    <location>
        <begin position="1"/>
        <end position="20"/>
    </location>
</feature>
<evidence type="ECO:0000256" key="2">
    <source>
        <dbReference type="ARBA" id="ARBA00022617"/>
    </source>
</evidence>
<dbReference type="GO" id="GO:0004497">
    <property type="term" value="F:monooxygenase activity"/>
    <property type="evidence" value="ECO:0007669"/>
    <property type="project" value="UniProtKB-KW"/>
</dbReference>
<dbReference type="SUPFAM" id="SSF48264">
    <property type="entry name" value="Cytochrome P450"/>
    <property type="match status" value="1"/>
</dbReference>
<dbReference type="InterPro" id="IPR002397">
    <property type="entry name" value="Cyt_P450_B"/>
</dbReference>
<feature type="region of interest" description="Disordered" evidence="8">
    <location>
        <begin position="380"/>
        <end position="405"/>
    </location>
</feature>
<dbReference type="CDD" id="cd11029">
    <property type="entry name" value="CYP107-like"/>
    <property type="match status" value="1"/>
</dbReference>
<dbReference type="AlphaFoldDB" id="A0A7W8VBI0"/>
<comment type="caution">
    <text evidence="9">The sequence shown here is derived from an EMBL/GenBank/DDBJ whole genome shotgun (WGS) entry which is preliminary data.</text>
</comment>
<dbReference type="FunFam" id="1.10.630.10:FF:000018">
    <property type="entry name" value="Cytochrome P450 monooxygenase"/>
    <property type="match status" value="1"/>
</dbReference>
<keyword evidence="10" id="KW-1185">Reference proteome</keyword>
<dbReference type="PROSITE" id="PS00086">
    <property type="entry name" value="CYTOCHROME_P450"/>
    <property type="match status" value="1"/>
</dbReference>
<dbReference type="Pfam" id="PF00067">
    <property type="entry name" value="p450"/>
    <property type="match status" value="1"/>
</dbReference>
<dbReference type="Gene3D" id="1.10.630.10">
    <property type="entry name" value="Cytochrome P450"/>
    <property type="match status" value="1"/>
</dbReference>
<evidence type="ECO:0000256" key="6">
    <source>
        <dbReference type="ARBA" id="ARBA00023033"/>
    </source>
</evidence>
<dbReference type="InterPro" id="IPR001128">
    <property type="entry name" value="Cyt_P450"/>
</dbReference>
<comment type="similarity">
    <text evidence="1 7">Belongs to the cytochrome P450 family.</text>
</comment>
<keyword evidence="5 7" id="KW-0408">Iron</keyword>
<dbReference type="PANTHER" id="PTHR46696">
    <property type="entry name" value="P450, PUTATIVE (EUROFUNG)-RELATED"/>
    <property type="match status" value="1"/>
</dbReference>
<name>A0A7W8VBI0_9ACTN</name>
<dbReference type="EMBL" id="JACHDB010000001">
    <property type="protein sequence ID" value="MBB5430346.1"/>
    <property type="molecule type" value="Genomic_DNA"/>
</dbReference>
<protein>
    <submittedName>
        <fullName evidence="9">Cytochrome P450</fullName>
    </submittedName>
</protein>
<dbReference type="GO" id="GO:0005506">
    <property type="term" value="F:iron ion binding"/>
    <property type="evidence" value="ECO:0007669"/>
    <property type="project" value="InterPro"/>
</dbReference>
<dbReference type="GO" id="GO:0016705">
    <property type="term" value="F:oxidoreductase activity, acting on paired donors, with incorporation or reduction of molecular oxygen"/>
    <property type="evidence" value="ECO:0007669"/>
    <property type="project" value="InterPro"/>
</dbReference>
<evidence type="ECO:0000256" key="3">
    <source>
        <dbReference type="ARBA" id="ARBA00022723"/>
    </source>
</evidence>
<evidence type="ECO:0000256" key="1">
    <source>
        <dbReference type="ARBA" id="ARBA00010617"/>
    </source>
</evidence>
<dbReference type="InterPro" id="IPR017972">
    <property type="entry name" value="Cyt_P450_CS"/>
</dbReference>
<dbReference type="RefSeq" id="WP_184388163.1">
    <property type="nucleotide sequence ID" value="NZ_BAAAJD010000056.1"/>
</dbReference>
<evidence type="ECO:0000313" key="9">
    <source>
        <dbReference type="EMBL" id="MBB5430346.1"/>
    </source>
</evidence>
<dbReference type="PRINTS" id="PR00359">
    <property type="entry name" value="BP450"/>
</dbReference>
<dbReference type="Proteomes" id="UP000572635">
    <property type="component" value="Unassembled WGS sequence"/>
</dbReference>
<dbReference type="PANTHER" id="PTHR46696:SF1">
    <property type="entry name" value="CYTOCHROME P450 YJIB-RELATED"/>
    <property type="match status" value="1"/>
</dbReference>
<keyword evidence="4 7" id="KW-0560">Oxidoreductase</keyword>
<dbReference type="InterPro" id="IPR036396">
    <property type="entry name" value="Cyt_P450_sf"/>
</dbReference>
<evidence type="ECO:0000313" key="10">
    <source>
        <dbReference type="Proteomes" id="UP000572635"/>
    </source>
</evidence>
<evidence type="ECO:0000256" key="8">
    <source>
        <dbReference type="SAM" id="MobiDB-lite"/>
    </source>
</evidence>